<evidence type="ECO:0000259" key="4">
    <source>
        <dbReference type="Pfam" id="PF10396"/>
    </source>
</evidence>
<dbReference type="PANTHER" id="PTHR42714:SF2">
    <property type="entry name" value="TRNA MODIFICATION GTPASE GTPBP3, MITOCHONDRIAL"/>
    <property type="match status" value="1"/>
</dbReference>
<keyword evidence="2" id="KW-0547">Nucleotide-binding</keyword>
<feature type="domain" description="GTP-binding protein TrmE N-terminal" evidence="4">
    <location>
        <begin position="4"/>
        <end position="119"/>
    </location>
</feature>
<dbReference type="CDD" id="cd14858">
    <property type="entry name" value="TrmE_N"/>
    <property type="match status" value="1"/>
</dbReference>
<name>A0A6S6T354_9BACT</name>
<dbReference type="AlphaFoldDB" id="A0A6S6T354"/>
<evidence type="ECO:0000256" key="2">
    <source>
        <dbReference type="ARBA" id="ARBA00022741"/>
    </source>
</evidence>
<feature type="non-terminal residue" evidence="6">
    <location>
        <position position="188"/>
    </location>
</feature>
<protein>
    <submittedName>
        <fullName evidence="6">GTPase and tRNA-U34 5-formylation enzyme TrmE</fullName>
    </submittedName>
</protein>
<dbReference type="InterPro" id="IPR027266">
    <property type="entry name" value="TrmE/GcvT-like"/>
</dbReference>
<dbReference type="SUPFAM" id="SSF103025">
    <property type="entry name" value="Folate-binding domain"/>
    <property type="match status" value="1"/>
</dbReference>
<dbReference type="PANTHER" id="PTHR42714">
    <property type="entry name" value="TRNA MODIFICATION GTPASE GTPBP3"/>
    <property type="match status" value="1"/>
</dbReference>
<dbReference type="Pfam" id="PF12631">
    <property type="entry name" value="MnmE_helical"/>
    <property type="match status" value="1"/>
</dbReference>
<dbReference type="Pfam" id="PF10396">
    <property type="entry name" value="TrmE_N"/>
    <property type="match status" value="1"/>
</dbReference>
<sequence>MIDTICAIATAITKGSISIIRISGSEAYSIALELTKKSSFTPRMATLSKVYDLNDSLIDEALVIYFKAPVSFTGEDIVEFQCHGGLVVANTILEAILNTKKVRIADPGEFSKRAFLNGKMDLSKAEAISKLIEIKSKDALHLLSRHLKGDLKLFCDELREELIIVLAFIEVSIDYAEEDLPEDTLSQI</sequence>
<dbReference type="SUPFAM" id="SSF116878">
    <property type="entry name" value="TrmE connector domain"/>
    <property type="match status" value="1"/>
</dbReference>
<evidence type="ECO:0000256" key="3">
    <source>
        <dbReference type="ARBA" id="ARBA00023134"/>
    </source>
</evidence>
<dbReference type="InterPro" id="IPR018948">
    <property type="entry name" value="GTP-bd_TrmE_N"/>
</dbReference>
<dbReference type="EMBL" id="CACVAW010000038">
    <property type="protein sequence ID" value="CAA6809573.1"/>
    <property type="molecule type" value="Genomic_DNA"/>
</dbReference>
<evidence type="ECO:0000313" key="6">
    <source>
        <dbReference type="EMBL" id="CAA6809573.1"/>
    </source>
</evidence>
<dbReference type="FunFam" id="3.30.1360.120:FF:000007">
    <property type="entry name" value="tRNA modification GTPase GTPBP3, mitochondrial"/>
    <property type="match status" value="1"/>
</dbReference>
<dbReference type="GO" id="GO:0005829">
    <property type="term" value="C:cytosol"/>
    <property type="evidence" value="ECO:0007669"/>
    <property type="project" value="TreeGrafter"/>
</dbReference>
<reference evidence="6" key="1">
    <citation type="submission" date="2020-01" db="EMBL/GenBank/DDBJ databases">
        <authorList>
            <person name="Meier V. D."/>
            <person name="Meier V D."/>
        </authorList>
    </citation>
    <scope>NUCLEOTIDE SEQUENCE</scope>
    <source>
        <strain evidence="6">HLG_WM_MAG_12</strain>
    </source>
</reference>
<evidence type="ECO:0000256" key="1">
    <source>
        <dbReference type="ARBA" id="ARBA00022694"/>
    </source>
</evidence>
<dbReference type="GO" id="GO:0030488">
    <property type="term" value="P:tRNA methylation"/>
    <property type="evidence" value="ECO:0007669"/>
    <property type="project" value="TreeGrafter"/>
</dbReference>
<keyword evidence="1" id="KW-0819">tRNA processing</keyword>
<dbReference type="Gene3D" id="1.20.120.430">
    <property type="entry name" value="tRNA modification GTPase MnmE domain 2"/>
    <property type="match status" value="1"/>
</dbReference>
<organism evidence="6">
    <name type="scientific">uncultured Campylobacterales bacterium</name>
    <dbReference type="NCBI Taxonomy" id="352960"/>
    <lineage>
        <taxon>Bacteria</taxon>
        <taxon>Pseudomonadati</taxon>
        <taxon>Campylobacterota</taxon>
        <taxon>Epsilonproteobacteria</taxon>
        <taxon>Campylobacterales</taxon>
        <taxon>environmental samples</taxon>
    </lineage>
</organism>
<dbReference type="Gene3D" id="3.30.1360.120">
    <property type="entry name" value="Probable tRNA modification gtpase trme, domain 1"/>
    <property type="match status" value="1"/>
</dbReference>
<dbReference type="GO" id="GO:0005525">
    <property type="term" value="F:GTP binding"/>
    <property type="evidence" value="ECO:0007669"/>
    <property type="project" value="UniProtKB-KW"/>
</dbReference>
<evidence type="ECO:0000259" key="5">
    <source>
        <dbReference type="Pfam" id="PF12631"/>
    </source>
</evidence>
<feature type="domain" description="MnmE helical" evidence="5">
    <location>
        <begin position="122"/>
        <end position="186"/>
    </location>
</feature>
<dbReference type="InterPro" id="IPR027368">
    <property type="entry name" value="MnmE_dom2"/>
</dbReference>
<dbReference type="InterPro" id="IPR025867">
    <property type="entry name" value="MnmE_helical"/>
</dbReference>
<keyword evidence="3" id="KW-0342">GTP-binding</keyword>
<accession>A0A6S6T354</accession>
<gene>
    <name evidence="6" type="ORF">HELGO_WM45817</name>
</gene>
<dbReference type="GO" id="GO:0002098">
    <property type="term" value="P:tRNA wobble uridine modification"/>
    <property type="evidence" value="ECO:0007669"/>
    <property type="project" value="TreeGrafter"/>
</dbReference>
<proteinExistence type="predicted"/>